<keyword evidence="1" id="KW-0472">Membrane</keyword>
<reference evidence="2 3" key="1">
    <citation type="submission" date="2018-06" db="EMBL/GenBank/DDBJ databases">
        <authorList>
            <consortium name="Pathogen Informatics"/>
            <person name="Doyle S."/>
        </authorList>
    </citation>
    <scope>NUCLEOTIDE SEQUENCE [LARGE SCALE GENOMIC DNA]</scope>
    <source>
        <strain evidence="2 3">NCTC11179</strain>
    </source>
</reference>
<dbReference type="GO" id="GO:0016740">
    <property type="term" value="F:transferase activity"/>
    <property type="evidence" value="ECO:0007669"/>
    <property type="project" value="UniProtKB-KW"/>
</dbReference>
<evidence type="ECO:0000313" key="2">
    <source>
        <dbReference type="EMBL" id="STZ28299.1"/>
    </source>
</evidence>
<feature type="transmembrane region" description="Helical" evidence="1">
    <location>
        <begin position="101"/>
        <end position="118"/>
    </location>
</feature>
<protein>
    <submittedName>
        <fullName evidence="2">Prenyltransferase</fullName>
    </submittedName>
</protein>
<feature type="transmembrane region" description="Helical" evidence="1">
    <location>
        <begin position="77"/>
        <end position="95"/>
    </location>
</feature>
<dbReference type="EMBL" id="UGQL01000001">
    <property type="protein sequence ID" value="STZ28299.1"/>
    <property type="molecule type" value="Genomic_DNA"/>
</dbReference>
<feature type="transmembrane region" description="Helical" evidence="1">
    <location>
        <begin position="203"/>
        <end position="221"/>
    </location>
</feature>
<feature type="transmembrane region" description="Helical" evidence="1">
    <location>
        <begin position="251"/>
        <end position="270"/>
    </location>
</feature>
<feature type="transmembrane region" description="Helical" evidence="1">
    <location>
        <begin position="38"/>
        <end position="57"/>
    </location>
</feature>
<keyword evidence="1" id="KW-0812">Transmembrane</keyword>
<feature type="transmembrane region" description="Helical" evidence="1">
    <location>
        <begin position="159"/>
        <end position="182"/>
    </location>
</feature>
<name>A0A378RPL5_MYROD</name>
<keyword evidence="1" id="KW-1133">Transmembrane helix</keyword>
<dbReference type="RefSeq" id="WP_115091242.1">
    <property type="nucleotide sequence ID" value="NZ_CP068107.1"/>
</dbReference>
<keyword evidence="2" id="KW-0808">Transferase</keyword>
<feature type="transmembrane region" description="Helical" evidence="1">
    <location>
        <begin position="227"/>
        <end position="244"/>
    </location>
</feature>
<accession>A0A378RPL5</accession>
<dbReference type="Proteomes" id="UP000255024">
    <property type="component" value="Unassembled WGS sequence"/>
</dbReference>
<feature type="transmembrane region" description="Helical" evidence="1">
    <location>
        <begin position="130"/>
        <end position="153"/>
    </location>
</feature>
<proteinExistence type="predicted"/>
<sequence length="272" mass="31344">MRKVLGKVFDFYLKASIHVSFAVFALVQMTFYFCHLPFDWTVSLLAFSGTLFSYNFIKYADYVVIHRKNLSPKMKAILVLSTIALVVGMVSFFFLTTSAQLVTISLLVLAVLYAVPISKRIPNLRNWSGLKVYIVCLCWATVTLIIPVFNAGIDLSLDIWIKFLQRFILVLILIGIFEIVDLQYDEKYLKTIPQLLGTRRTKILLALLLIPFFVIEFFKLGFQPIQAWNNVIIVSITLLFIQLASPKRSSYFSLFWVESVPIYWWILVLLEG</sequence>
<feature type="transmembrane region" description="Helical" evidence="1">
    <location>
        <begin position="12"/>
        <end position="32"/>
    </location>
</feature>
<keyword evidence="3" id="KW-1185">Reference proteome</keyword>
<organism evidence="2 3">
    <name type="scientific">Myroides odoratus</name>
    <name type="common">Flavobacterium odoratum</name>
    <dbReference type="NCBI Taxonomy" id="256"/>
    <lineage>
        <taxon>Bacteria</taxon>
        <taxon>Pseudomonadati</taxon>
        <taxon>Bacteroidota</taxon>
        <taxon>Flavobacteriia</taxon>
        <taxon>Flavobacteriales</taxon>
        <taxon>Flavobacteriaceae</taxon>
        <taxon>Myroides</taxon>
    </lineage>
</organism>
<evidence type="ECO:0000256" key="1">
    <source>
        <dbReference type="SAM" id="Phobius"/>
    </source>
</evidence>
<evidence type="ECO:0000313" key="3">
    <source>
        <dbReference type="Proteomes" id="UP000255024"/>
    </source>
</evidence>
<dbReference type="AlphaFoldDB" id="A0A378RPL5"/>
<gene>
    <name evidence="2" type="ORF">NCTC11179_01841</name>
</gene>